<evidence type="ECO:0000256" key="7">
    <source>
        <dbReference type="ARBA" id="ARBA00022927"/>
    </source>
</evidence>
<dbReference type="Pfam" id="PF03550">
    <property type="entry name" value="LolB"/>
    <property type="match status" value="1"/>
</dbReference>
<reference evidence="15 16" key="1">
    <citation type="submission" date="2016-12" db="EMBL/GenBank/DDBJ databases">
        <authorList>
            <person name="Song W.-J."/>
            <person name="Kurnit D.M."/>
        </authorList>
    </citation>
    <scope>NUCLEOTIDE SEQUENCE [LARGE SCALE GENOMIC DNA]</scope>
    <source>
        <strain evidence="15 16">ATCC 49181</strain>
    </source>
</reference>
<keyword evidence="16" id="KW-1185">Reference proteome</keyword>
<evidence type="ECO:0000256" key="14">
    <source>
        <dbReference type="SAM" id="Phobius"/>
    </source>
</evidence>
<dbReference type="GO" id="GO:0009279">
    <property type="term" value="C:cell outer membrane"/>
    <property type="evidence" value="ECO:0007669"/>
    <property type="project" value="UniProtKB-SubCell"/>
</dbReference>
<evidence type="ECO:0000256" key="6">
    <source>
        <dbReference type="ARBA" id="ARBA00022729"/>
    </source>
</evidence>
<keyword evidence="5 13" id="KW-0813">Transport</keyword>
<dbReference type="SUPFAM" id="SSF89392">
    <property type="entry name" value="Prokaryotic lipoproteins and lipoprotein localization factors"/>
    <property type="match status" value="1"/>
</dbReference>
<dbReference type="STRING" id="44575.SAMN05216419_101715"/>
<feature type="transmembrane region" description="Helical" evidence="14">
    <location>
        <begin position="26"/>
        <end position="45"/>
    </location>
</feature>
<dbReference type="RefSeq" id="WP_074202450.1">
    <property type="nucleotide sequence ID" value="NZ_FSRO01000001.1"/>
</dbReference>
<sequence length="225" mass="25731">MKNCELYISHAEKEVCSISRKIGNFFAWKLLLCFFSLVGGCAILTPQATIVTTIVTQPEPDRANTVLANFNLLGRISVRDEKQHFSGRVRWEHTGFNDEILLLSPLGQTVAQIERDLEGVRLTTSEQAIFYAVDVESLTEEILGWRLPLKGLQYWVQGMHSPATASEQDLDVNGRIKTIRQDNWQINYIRYFSVSAVSLDRPRIIELSYNDDLKIKLVVDDWKVE</sequence>
<proteinExistence type="inferred from homology"/>
<keyword evidence="11 13" id="KW-0998">Cell outer membrane</keyword>
<dbReference type="InterPro" id="IPR029046">
    <property type="entry name" value="LolA/LolB/LppX"/>
</dbReference>
<dbReference type="Proteomes" id="UP000185062">
    <property type="component" value="Unassembled WGS sequence"/>
</dbReference>
<dbReference type="GO" id="GO:0015031">
    <property type="term" value="P:protein transport"/>
    <property type="evidence" value="ECO:0007669"/>
    <property type="project" value="UniProtKB-KW"/>
</dbReference>
<keyword evidence="7 13" id="KW-0653">Protein transport</keyword>
<dbReference type="EMBL" id="FSRO01000001">
    <property type="protein sequence ID" value="SIN92111.1"/>
    <property type="molecule type" value="Genomic_DNA"/>
</dbReference>
<keyword evidence="12 15" id="KW-0449">Lipoprotein</keyword>
<organism evidence="15 16">
    <name type="scientific">Nitrosomonas cryotolerans ATCC 49181</name>
    <dbReference type="NCBI Taxonomy" id="1131553"/>
    <lineage>
        <taxon>Bacteria</taxon>
        <taxon>Pseudomonadati</taxon>
        <taxon>Pseudomonadota</taxon>
        <taxon>Betaproteobacteria</taxon>
        <taxon>Nitrosomonadales</taxon>
        <taxon>Nitrosomonadaceae</taxon>
        <taxon>Nitrosomonas</taxon>
    </lineage>
</organism>
<evidence type="ECO:0000256" key="12">
    <source>
        <dbReference type="ARBA" id="ARBA00023288"/>
    </source>
</evidence>
<evidence type="ECO:0000256" key="9">
    <source>
        <dbReference type="ARBA" id="ARBA00023139"/>
    </source>
</evidence>
<comment type="subcellular location">
    <subcellularLocation>
        <location evidence="1">Cell outer membrane</location>
        <topology evidence="1">Lipid-anchor</topology>
    </subcellularLocation>
</comment>
<dbReference type="eggNOG" id="COG3017">
    <property type="taxonomic scope" value="Bacteria"/>
</dbReference>
<comment type="subunit">
    <text evidence="3 13">Monomer.</text>
</comment>
<dbReference type="Gene3D" id="2.50.20.10">
    <property type="entry name" value="Lipoprotein localisation LolA/LolB/LppX"/>
    <property type="match status" value="1"/>
</dbReference>
<evidence type="ECO:0000313" key="16">
    <source>
        <dbReference type="Proteomes" id="UP000185062"/>
    </source>
</evidence>
<evidence type="ECO:0000313" key="15">
    <source>
        <dbReference type="EMBL" id="SIN92111.1"/>
    </source>
</evidence>
<dbReference type="GO" id="GO:0044874">
    <property type="term" value="P:lipoprotein localization to outer membrane"/>
    <property type="evidence" value="ECO:0007669"/>
    <property type="project" value="UniProtKB-UniRule"/>
</dbReference>
<comment type="function">
    <text evidence="13">Plays a critical role in the incorporation of lipoproteins in the outer membrane after they are released by the LolA protein.</text>
</comment>
<evidence type="ECO:0000256" key="10">
    <source>
        <dbReference type="ARBA" id="ARBA00023186"/>
    </source>
</evidence>
<dbReference type="NCBIfam" id="TIGR00548">
    <property type="entry name" value="lolB"/>
    <property type="match status" value="1"/>
</dbReference>
<protein>
    <recommendedName>
        <fullName evidence="4 13">Outer-membrane lipoprotein LolB</fullName>
    </recommendedName>
</protein>
<keyword evidence="6" id="KW-0732">Signal</keyword>
<accession>A0A1N6FA03</accession>
<evidence type="ECO:0000256" key="13">
    <source>
        <dbReference type="HAMAP-Rule" id="MF_00233"/>
    </source>
</evidence>
<keyword evidence="10 13" id="KW-0143">Chaperone</keyword>
<gene>
    <name evidence="13" type="primary">lolB</name>
    <name evidence="15" type="ORF">SAMN02743940_0164</name>
</gene>
<comment type="similarity">
    <text evidence="2 13">Belongs to the LolB family.</text>
</comment>
<keyword evidence="9" id="KW-0564">Palmitate</keyword>
<evidence type="ECO:0000256" key="11">
    <source>
        <dbReference type="ARBA" id="ARBA00023237"/>
    </source>
</evidence>
<evidence type="ECO:0000256" key="3">
    <source>
        <dbReference type="ARBA" id="ARBA00011245"/>
    </source>
</evidence>
<dbReference type="CDD" id="cd16326">
    <property type="entry name" value="LolB"/>
    <property type="match status" value="1"/>
</dbReference>
<name>A0A1N6FA03_9PROT</name>
<keyword evidence="14" id="KW-1133">Transmembrane helix</keyword>
<evidence type="ECO:0000256" key="1">
    <source>
        <dbReference type="ARBA" id="ARBA00004459"/>
    </source>
</evidence>
<dbReference type="InterPro" id="IPR004565">
    <property type="entry name" value="OM_lipoprot_LolB"/>
</dbReference>
<evidence type="ECO:0000256" key="4">
    <source>
        <dbReference type="ARBA" id="ARBA00016202"/>
    </source>
</evidence>
<evidence type="ECO:0000256" key="8">
    <source>
        <dbReference type="ARBA" id="ARBA00023136"/>
    </source>
</evidence>
<keyword evidence="14" id="KW-0812">Transmembrane</keyword>
<dbReference type="HAMAP" id="MF_00233">
    <property type="entry name" value="LolB"/>
    <property type="match status" value="1"/>
</dbReference>
<evidence type="ECO:0000256" key="2">
    <source>
        <dbReference type="ARBA" id="ARBA00009696"/>
    </source>
</evidence>
<evidence type="ECO:0000256" key="5">
    <source>
        <dbReference type="ARBA" id="ARBA00022448"/>
    </source>
</evidence>
<keyword evidence="8 13" id="KW-0472">Membrane</keyword>
<dbReference type="AlphaFoldDB" id="A0A1N6FA03"/>